<dbReference type="Proteomes" id="UP001419910">
    <property type="component" value="Unassembled WGS sequence"/>
</dbReference>
<organism evidence="11 12">
    <name type="scientific">Sphingomonas oligophenolica</name>
    <dbReference type="NCBI Taxonomy" id="301154"/>
    <lineage>
        <taxon>Bacteria</taxon>
        <taxon>Pseudomonadati</taxon>
        <taxon>Pseudomonadota</taxon>
        <taxon>Alphaproteobacteria</taxon>
        <taxon>Sphingomonadales</taxon>
        <taxon>Sphingomonadaceae</taxon>
        <taxon>Sphingomonas</taxon>
    </lineage>
</organism>
<dbReference type="InterPro" id="IPR000860">
    <property type="entry name" value="HemC"/>
</dbReference>
<dbReference type="Gene3D" id="3.40.190.10">
    <property type="entry name" value="Periplasmic binding protein-like II"/>
    <property type="match status" value="2"/>
</dbReference>
<evidence type="ECO:0000256" key="5">
    <source>
        <dbReference type="ARBA" id="ARBA00022679"/>
    </source>
</evidence>
<dbReference type="PROSITE" id="PS00533">
    <property type="entry name" value="PORPHOBILINOGEN_DEAM"/>
    <property type="match status" value="1"/>
</dbReference>
<reference evidence="11 12" key="1">
    <citation type="submission" date="2024-05" db="EMBL/GenBank/DDBJ databases">
        <authorList>
            <person name="Liu Q."/>
            <person name="Xin Y.-H."/>
        </authorList>
    </citation>
    <scope>NUCLEOTIDE SEQUENCE [LARGE SCALE GENOMIC DNA]</scope>
    <source>
        <strain evidence="11 12">CGMCC 1.10181</strain>
    </source>
</reference>
<dbReference type="PIRSF" id="PIRSF001438">
    <property type="entry name" value="4pyrrol_synth_OHMeBilane_synth"/>
    <property type="match status" value="1"/>
</dbReference>
<dbReference type="PANTHER" id="PTHR11557">
    <property type="entry name" value="PORPHOBILINOGEN DEAMINASE"/>
    <property type="match status" value="1"/>
</dbReference>
<dbReference type="HAMAP" id="MF_00260">
    <property type="entry name" value="Porphobil_deam"/>
    <property type="match status" value="1"/>
</dbReference>
<dbReference type="Gene3D" id="3.30.160.40">
    <property type="entry name" value="Porphobilinogen deaminase, C-terminal domain"/>
    <property type="match status" value="1"/>
</dbReference>
<dbReference type="EC" id="2.5.1.61" evidence="8"/>
<dbReference type="InterPro" id="IPR022419">
    <property type="entry name" value="Porphobilin_deaminase_cofac_BS"/>
</dbReference>
<dbReference type="Pfam" id="PF01379">
    <property type="entry name" value="Porphobil_deam"/>
    <property type="match status" value="1"/>
</dbReference>
<evidence type="ECO:0000256" key="7">
    <source>
        <dbReference type="ARBA" id="ARBA00048169"/>
    </source>
</evidence>
<dbReference type="PRINTS" id="PR00151">
    <property type="entry name" value="PORPHBDMNASE"/>
</dbReference>
<evidence type="ECO:0000256" key="3">
    <source>
        <dbReference type="ARBA" id="ARBA00005638"/>
    </source>
</evidence>
<dbReference type="EMBL" id="JBDIME010000026">
    <property type="protein sequence ID" value="MEN2792320.1"/>
    <property type="molecule type" value="Genomic_DNA"/>
</dbReference>
<comment type="similarity">
    <text evidence="3 8">Belongs to the HMBS family.</text>
</comment>
<sequence>MPNPLLRLGTRGSPLALVQAHMVRDALCAAHGWPEDAVEIVPIRTTGDRVQDRALAEIGGKALWTKELDRALTEGEIDCAVHSMKDVETLRPDSIRIAAMLPRADVRDRLIGAASIDALPENAVIGTSSPRRSAQLRRLRPDLRPVLFRGNVDTRLAKLAAGEVDATLLAAAGLDRLGRDDVGAAIPNDVMLPAPAQGAVGIEARAADSRALGWLAAIGHAPTFACVMLERALLAALQADCHSPVAGLAVIDGETVTISAELLAEDGSAHVTGELAGAVTEPGMAEALARDLLARAPPSVRRLFAA</sequence>
<dbReference type="PANTHER" id="PTHR11557:SF0">
    <property type="entry name" value="PORPHOBILINOGEN DEAMINASE"/>
    <property type="match status" value="1"/>
</dbReference>
<proteinExistence type="inferred from homology"/>
<dbReference type="SUPFAM" id="SSF53850">
    <property type="entry name" value="Periplasmic binding protein-like II"/>
    <property type="match status" value="1"/>
</dbReference>
<dbReference type="InterPro" id="IPR022418">
    <property type="entry name" value="Porphobilinogen_deaminase_C"/>
</dbReference>
<evidence type="ECO:0000259" key="10">
    <source>
        <dbReference type="Pfam" id="PF03900"/>
    </source>
</evidence>
<dbReference type="SUPFAM" id="SSF54782">
    <property type="entry name" value="Porphobilinogen deaminase (hydroxymethylbilane synthase), C-terminal domain"/>
    <property type="match status" value="1"/>
</dbReference>
<comment type="pathway">
    <text evidence="2">Porphyrin-containing compound metabolism; protoporphyrin-IX biosynthesis; coproporphyrinogen-III from 5-aminolevulinate: step 2/4.</text>
</comment>
<evidence type="ECO:0000256" key="1">
    <source>
        <dbReference type="ARBA" id="ARBA00002869"/>
    </source>
</evidence>
<feature type="modified residue" description="S-(dipyrrolylmethanemethyl)cysteine" evidence="8">
    <location>
        <position position="241"/>
    </location>
</feature>
<keyword evidence="6 8" id="KW-0627">Porphyrin biosynthesis</keyword>
<evidence type="ECO:0000256" key="6">
    <source>
        <dbReference type="ARBA" id="ARBA00023244"/>
    </source>
</evidence>
<evidence type="ECO:0000313" key="11">
    <source>
        <dbReference type="EMBL" id="MEN2792320.1"/>
    </source>
</evidence>
<dbReference type="InterPro" id="IPR022417">
    <property type="entry name" value="Porphobilin_deaminase_N"/>
</dbReference>
<comment type="subunit">
    <text evidence="4 8">Monomer.</text>
</comment>
<evidence type="ECO:0000256" key="2">
    <source>
        <dbReference type="ARBA" id="ARBA00004735"/>
    </source>
</evidence>
<evidence type="ECO:0000256" key="8">
    <source>
        <dbReference type="HAMAP-Rule" id="MF_00260"/>
    </source>
</evidence>
<keyword evidence="12" id="KW-1185">Reference proteome</keyword>
<comment type="function">
    <text evidence="1 8">Tetrapolymerization of the monopyrrole PBG into the hydroxymethylbilane pre-uroporphyrinogen in several discrete steps.</text>
</comment>
<dbReference type="Pfam" id="PF03900">
    <property type="entry name" value="Porphobil_deamC"/>
    <property type="match status" value="1"/>
</dbReference>
<feature type="domain" description="Porphobilinogen deaminase C-terminal" evidence="10">
    <location>
        <begin position="225"/>
        <end position="283"/>
    </location>
</feature>
<name>A0ABU9Y936_9SPHN</name>
<evidence type="ECO:0000259" key="9">
    <source>
        <dbReference type="Pfam" id="PF01379"/>
    </source>
</evidence>
<dbReference type="NCBIfam" id="TIGR00212">
    <property type="entry name" value="hemC"/>
    <property type="match status" value="1"/>
</dbReference>
<comment type="miscellaneous">
    <text evidence="8">The porphobilinogen subunits are added to the dipyrromethane group.</text>
</comment>
<evidence type="ECO:0000313" key="12">
    <source>
        <dbReference type="Proteomes" id="UP001419910"/>
    </source>
</evidence>
<keyword evidence="5 8" id="KW-0808">Transferase</keyword>
<feature type="domain" description="Porphobilinogen deaminase N-terminal" evidence="9">
    <location>
        <begin position="6"/>
        <end position="210"/>
    </location>
</feature>
<comment type="caution">
    <text evidence="11">The sequence shown here is derived from an EMBL/GenBank/DDBJ whole genome shotgun (WGS) entry which is preliminary data.</text>
</comment>
<accession>A0ABU9Y936</accession>
<dbReference type="GO" id="GO:0004418">
    <property type="term" value="F:hydroxymethylbilane synthase activity"/>
    <property type="evidence" value="ECO:0007669"/>
    <property type="project" value="UniProtKB-EC"/>
</dbReference>
<evidence type="ECO:0000256" key="4">
    <source>
        <dbReference type="ARBA" id="ARBA00011245"/>
    </source>
</evidence>
<gene>
    <name evidence="8 11" type="primary">hemC</name>
    <name evidence="11" type="ORF">ABC974_21995</name>
</gene>
<comment type="catalytic activity">
    <reaction evidence="7 8">
        <text>4 porphobilinogen + H2O = hydroxymethylbilane + 4 NH4(+)</text>
        <dbReference type="Rhea" id="RHEA:13185"/>
        <dbReference type="ChEBI" id="CHEBI:15377"/>
        <dbReference type="ChEBI" id="CHEBI:28938"/>
        <dbReference type="ChEBI" id="CHEBI:57845"/>
        <dbReference type="ChEBI" id="CHEBI:58126"/>
        <dbReference type="EC" id="2.5.1.61"/>
    </reaction>
</comment>
<protein>
    <recommendedName>
        <fullName evidence="8">Porphobilinogen deaminase</fullName>
        <shortName evidence="8">PBG</shortName>
        <ecNumber evidence="8">2.5.1.61</ecNumber>
    </recommendedName>
    <alternativeName>
        <fullName evidence="8">Hydroxymethylbilane synthase</fullName>
        <shortName evidence="8">HMBS</shortName>
    </alternativeName>
    <alternativeName>
        <fullName evidence="8">Pre-uroporphyrinogen synthase</fullName>
    </alternativeName>
</protein>
<dbReference type="InterPro" id="IPR036803">
    <property type="entry name" value="Porphobilinogen_deaminase_C_sf"/>
</dbReference>
<dbReference type="RefSeq" id="WP_343892974.1">
    <property type="nucleotide sequence ID" value="NZ_BAAAEH010000067.1"/>
</dbReference>
<comment type="cofactor">
    <cofactor evidence="8">
        <name>dipyrromethane</name>
        <dbReference type="ChEBI" id="CHEBI:60342"/>
    </cofactor>
    <text evidence="8">Binds 1 dipyrromethane group covalently.</text>
</comment>